<evidence type="ECO:0000313" key="3">
    <source>
        <dbReference type="EMBL" id="PHT66897.1"/>
    </source>
</evidence>
<dbReference type="PANTHER" id="PTHR31973">
    <property type="entry name" value="POLYPROTEIN, PUTATIVE-RELATED"/>
    <property type="match status" value="1"/>
</dbReference>
<dbReference type="AlphaFoldDB" id="A0A2G2YAX4"/>
<dbReference type="Gramene" id="PHT66897">
    <property type="protein sequence ID" value="PHT66897"/>
    <property type="gene ID" value="T459_31322"/>
</dbReference>
<dbReference type="InterPro" id="IPR018289">
    <property type="entry name" value="MULE_transposase_dom"/>
</dbReference>
<evidence type="ECO:0000313" key="4">
    <source>
        <dbReference type="Proteomes" id="UP000222542"/>
    </source>
</evidence>
<reference evidence="3 4" key="1">
    <citation type="journal article" date="2014" name="Nat. Genet.">
        <title>Genome sequence of the hot pepper provides insights into the evolution of pungency in Capsicum species.</title>
        <authorList>
            <person name="Kim S."/>
            <person name="Park M."/>
            <person name="Yeom S.I."/>
            <person name="Kim Y.M."/>
            <person name="Lee J.M."/>
            <person name="Lee H.A."/>
            <person name="Seo E."/>
            <person name="Choi J."/>
            <person name="Cheong K."/>
            <person name="Kim K.T."/>
            <person name="Jung K."/>
            <person name="Lee G.W."/>
            <person name="Oh S.K."/>
            <person name="Bae C."/>
            <person name="Kim S.B."/>
            <person name="Lee H.Y."/>
            <person name="Kim S.Y."/>
            <person name="Kim M.S."/>
            <person name="Kang B.C."/>
            <person name="Jo Y.D."/>
            <person name="Yang H.B."/>
            <person name="Jeong H.J."/>
            <person name="Kang W.H."/>
            <person name="Kwon J.K."/>
            <person name="Shin C."/>
            <person name="Lim J.Y."/>
            <person name="Park J.H."/>
            <person name="Huh J.H."/>
            <person name="Kim J.S."/>
            <person name="Kim B.D."/>
            <person name="Cohen O."/>
            <person name="Paran I."/>
            <person name="Suh M.C."/>
            <person name="Lee S.B."/>
            <person name="Kim Y.K."/>
            <person name="Shin Y."/>
            <person name="Noh S.J."/>
            <person name="Park J."/>
            <person name="Seo Y.S."/>
            <person name="Kwon S.Y."/>
            <person name="Kim H.A."/>
            <person name="Park J.M."/>
            <person name="Kim H.J."/>
            <person name="Choi S.B."/>
            <person name="Bosland P.W."/>
            <person name="Reeves G."/>
            <person name="Jo S.H."/>
            <person name="Lee B.W."/>
            <person name="Cho H.T."/>
            <person name="Choi H.S."/>
            <person name="Lee M.S."/>
            <person name="Yu Y."/>
            <person name="Do Choi Y."/>
            <person name="Park B.S."/>
            <person name="van Deynze A."/>
            <person name="Ashrafi H."/>
            <person name="Hill T."/>
            <person name="Kim W.T."/>
            <person name="Pai H.S."/>
            <person name="Ahn H.K."/>
            <person name="Yeam I."/>
            <person name="Giovannoni J.J."/>
            <person name="Rose J.K."/>
            <person name="Sorensen I."/>
            <person name="Lee S.J."/>
            <person name="Kim R.W."/>
            <person name="Choi I.Y."/>
            <person name="Choi B.S."/>
            <person name="Lim J.S."/>
            <person name="Lee Y.H."/>
            <person name="Choi D."/>
        </authorList>
    </citation>
    <scope>NUCLEOTIDE SEQUENCE [LARGE SCALE GENOMIC DNA]</scope>
    <source>
        <strain evidence="4">cv. CM334</strain>
    </source>
</reference>
<dbReference type="STRING" id="4072.A0A2G2YAX4"/>
<gene>
    <name evidence="3" type="ORF">T459_31322</name>
</gene>
<dbReference type="Proteomes" id="UP000222542">
    <property type="component" value="Unassembled WGS sequence"/>
</dbReference>
<reference evidence="3 4" key="2">
    <citation type="journal article" date="2017" name="Genome Biol.">
        <title>New reference genome sequences of hot pepper reveal the massive evolution of plant disease-resistance genes by retroduplication.</title>
        <authorList>
            <person name="Kim S."/>
            <person name="Park J."/>
            <person name="Yeom S.I."/>
            <person name="Kim Y.M."/>
            <person name="Seo E."/>
            <person name="Kim K.T."/>
            <person name="Kim M.S."/>
            <person name="Lee J.M."/>
            <person name="Cheong K."/>
            <person name="Shin H.S."/>
            <person name="Kim S.B."/>
            <person name="Han K."/>
            <person name="Lee J."/>
            <person name="Park M."/>
            <person name="Lee H.A."/>
            <person name="Lee H.Y."/>
            <person name="Lee Y."/>
            <person name="Oh S."/>
            <person name="Lee J.H."/>
            <person name="Choi E."/>
            <person name="Choi E."/>
            <person name="Lee S.E."/>
            <person name="Jeon J."/>
            <person name="Kim H."/>
            <person name="Choi G."/>
            <person name="Song H."/>
            <person name="Lee J."/>
            <person name="Lee S.C."/>
            <person name="Kwon J.K."/>
            <person name="Lee H.Y."/>
            <person name="Koo N."/>
            <person name="Hong Y."/>
            <person name="Kim R.W."/>
            <person name="Kang W.H."/>
            <person name="Huh J.H."/>
            <person name="Kang B.C."/>
            <person name="Yang T.J."/>
            <person name="Lee Y.H."/>
            <person name="Bennetzen J.L."/>
            <person name="Choi D."/>
        </authorList>
    </citation>
    <scope>NUCLEOTIDE SEQUENCE [LARGE SCALE GENOMIC DNA]</scope>
    <source>
        <strain evidence="4">cv. CM334</strain>
    </source>
</reference>
<organism evidence="3 4">
    <name type="scientific">Capsicum annuum</name>
    <name type="common">Capsicum pepper</name>
    <dbReference type="NCBI Taxonomy" id="4072"/>
    <lineage>
        <taxon>Eukaryota</taxon>
        <taxon>Viridiplantae</taxon>
        <taxon>Streptophyta</taxon>
        <taxon>Embryophyta</taxon>
        <taxon>Tracheophyta</taxon>
        <taxon>Spermatophyta</taxon>
        <taxon>Magnoliopsida</taxon>
        <taxon>eudicotyledons</taxon>
        <taxon>Gunneridae</taxon>
        <taxon>Pentapetalae</taxon>
        <taxon>asterids</taxon>
        <taxon>lamiids</taxon>
        <taxon>Solanales</taxon>
        <taxon>Solanaceae</taxon>
        <taxon>Solanoideae</taxon>
        <taxon>Capsiceae</taxon>
        <taxon>Capsicum</taxon>
    </lineage>
</organism>
<feature type="domain" description="MULE transposase" evidence="2">
    <location>
        <begin position="29"/>
        <end position="99"/>
    </location>
</feature>
<dbReference type="PANTHER" id="PTHR31973:SF179">
    <property type="entry name" value="PROTEIN FAR1-RELATED SEQUENCE"/>
    <property type="match status" value="1"/>
</dbReference>
<sequence length="295" mass="34262">MVDEESGSFIYYFMEFGAFIRGYAHMRNVITIDGTHLSGKYEGVSLSAVAQDTQNHIYPVPYCVVDKENDASWVFFFNKLKAFVVNEPELCIISDRHHGDEYGTSIYNYSSQIYSKESYLFAYLESICAASLELEWSVAQEYYEIQVLPPDFDPKLGRRKVKRVKVSQSSQTFKSSYIFLCGNPVVLKTSRTDKNSGKKFYSCAVGKWIYSGFEVSKFQGIAKFEMFERLRDSEENMDLIMTLYRESEHKIDHLKRLLKDVVIERDQLKHKLAMAEEKEKGMKFMVYGLLLVLDF</sequence>
<comment type="caution">
    <text evidence="3">The sequence shown here is derived from an EMBL/GenBank/DDBJ whole genome shotgun (WGS) entry which is preliminary data.</text>
</comment>
<protein>
    <recommendedName>
        <fullName evidence="2">MULE transposase domain-containing protein</fullName>
    </recommendedName>
</protein>
<keyword evidence="1" id="KW-0175">Coiled coil</keyword>
<evidence type="ECO:0000256" key="1">
    <source>
        <dbReference type="SAM" id="Coils"/>
    </source>
</evidence>
<keyword evidence="4" id="KW-1185">Reference proteome</keyword>
<proteinExistence type="predicted"/>
<evidence type="ECO:0000259" key="2">
    <source>
        <dbReference type="Pfam" id="PF10551"/>
    </source>
</evidence>
<name>A0A2G2YAX4_CAPAN</name>
<feature type="coiled-coil region" evidence="1">
    <location>
        <begin position="251"/>
        <end position="278"/>
    </location>
</feature>
<dbReference type="EMBL" id="AYRZ02000012">
    <property type="protein sequence ID" value="PHT66897.1"/>
    <property type="molecule type" value="Genomic_DNA"/>
</dbReference>
<dbReference type="Pfam" id="PF10551">
    <property type="entry name" value="MULE"/>
    <property type="match status" value="1"/>
</dbReference>
<accession>A0A2G2YAX4</accession>